<dbReference type="Proteomes" id="UP000001691">
    <property type="component" value="Chromosome"/>
</dbReference>
<dbReference type="GO" id="GO:0005524">
    <property type="term" value="F:ATP binding"/>
    <property type="evidence" value="ECO:0007669"/>
    <property type="project" value="UniProtKB-KW"/>
</dbReference>
<dbReference type="PANTHER" id="PTHR42927">
    <property type="entry name" value="HELICASE SUPERFAMILY 1 AND 2 DOMAIN-CONTAINING PROTEIN"/>
    <property type="match status" value="1"/>
</dbReference>
<protein>
    <submittedName>
        <fullName evidence="2">Type I restriction-modification system restriction subunit</fullName>
    </submittedName>
</protein>
<dbReference type="SUPFAM" id="SSF52540">
    <property type="entry name" value="P-loop containing nucleoside triphosphate hydrolases"/>
    <property type="match status" value="1"/>
</dbReference>
<dbReference type="InterPro" id="IPR007409">
    <property type="entry name" value="Restrct_endonuc_type1_HsdR_N"/>
</dbReference>
<dbReference type="PROSITE" id="PS51192">
    <property type="entry name" value="HELICASE_ATP_BIND_1"/>
    <property type="match status" value="1"/>
</dbReference>
<dbReference type="EMBL" id="AP009510">
    <property type="protein sequence ID" value="BAG13522.1"/>
    <property type="molecule type" value="Genomic_DNA"/>
</dbReference>
<dbReference type="InterPro" id="IPR027417">
    <property type="entry name" value="P-loop_NTPase"/>
</dbReference>
<accession>B1GZ40</accession>
<gene>
    <name evidence="2" type="ordered locus">TGRD_039</name>
</gene>
<dbReference type="HOGENOM" id="CLU_010804_0_0_0"/>
<dbReference type="GO" id="GO:0009035">
    <property type="term" value="F:type I site-specific deoxyribonuclease activity"/>
    <property type="evidence" value="ECO:0007669"/>
    <property type="project" value="UniProtKB-EC"/>
</dbReference>
<dbReference type="Pfam" id="PF04313">
    <property type="entry name" value="HSDR_N"/>
    <property type="match status" value="1"/>
</dbReference>
<evidence type="ECO:0000313" key="2">
    <source>
        <dbReference type="EMBL" id="BAG13522.1"/>
    </source>
</evidence>
<dbReference type="PATRIC" id="fig|471821.5.peg.67"/>
<dbReference type="REBASE" id="17962">
    <property type="entry name" value="UtbRsORF37P"/>
</dbReference>
<dbReference type="InterPro" id="IPR055180">
    <property type="entry name" value="HsdR_RecA-like_helicase_dom_2"/>
</dbReference>
<dbReference type="Pfam" id="PF22679">
    <property type="entry name" value="T1R_D3-like"/>
    <property type="match status" value="1"/>
</dbReference>
<dbReference type="RefSeq" id="WP_015423051.1">
    <property type="nucleotide sequence ID" value="NC_020419.1"/>
</dbReference>
<dbReference type="GO" id="GO:0003677">
    <property type="term" value="F:DNA binding"/>
    <property type="evidence" value="ECO:0007669"/>
    <property type="project" value="UniProtKB-KW"/>
</dbReference>
<dbReference type="SMART" id="SM00487">
    <property type="entry name" value="DEXDc"/>
    <property type="match status" value="1"/>
</dbReference>
<dbReference type="Gene3D" id="3.40.50.300">
    <property type="entry name" value="P-loop containing nucleotide triphosphate hydrolases"/>
    <property type="match status" value="2"/>
</dbReference>
<dbReference type="Pfam" id="PF18766">
    <property type="entry name" value="SWI2_SNF2"/>
    <property type="match status" value="1"/>
</dbReference>
<evidence type="ECO:0000313" key="3">
    <source>
        <dbReference type="Proteomes" id="UP000001691"/>
    </source>
</evidence>
<dbReference type="GO" id="GO:0009307">
    <property type="term" value="P:DNA restriction-modification system"/>
    <property type="evidence" value="ECO:0007669"/>
    <property type="project" value="UniProtKB-KW"/>
</dbReference>
<keyword evidence="3" id="KW-1185">Reference proteome</keyword>
<organism evidence="2 3">
    <name type="scientific">Endomicrobium trichonymphae</name>
    <dbReference type="NCBI Taxonomy" id="1408204"/>
    <lineage>
        <taxon>Bacteria</taxon>
        <taxon>Pseudomonadati</taxon>
        <taxon>Elusimicrobiota</taxon>
        <taxon>Endomicrobiia</taxon>
        <taxon>Endomicrobiales</taxon>
        <taxon>Endomicrobiaceae</taxon>
        <taxon>Candidatus Endomicrobiellum</taxon>
    </lineage>
</organism>
<dbReference type="STRING" id="471821.TGRD_039"/>
<dbReference type="KEGG" id="rsd:TGRD_039"/>
<proteinExistence type="predicted"/>
<dbReference type="InterPro" id="IPR040980">
    <property type="entry name" value="SWI2_SNF2"/>
</dbReference>
<evidence type="ECO:0000259" key="1">
    <source>
        <dbReference type="PROSITE" id="PS51192"/>
    </source>
</evidence>
<dbReference type="PANTHER" id="PTHR42927:SF1">
    <property type="entry name" value="HELICASE SUPERFAMILY 1 AND 2 DOMAIN-CONTAINING PROTEIN"/>
    <property type="match status" value="1"/>
</dbReference>
<sequence>MPIKTKEETFENEIENILLKNGYIKGNPADYDKKYALDTALLFKFLQNSQSKEWGKLVNKYGDGAEKSFLRRLGRELESKGMLYLLRNGIIDTPAKFELCFFEPASNMNETDIENYKKNILSITRQVHYSLKNENSIDMVIFINGLPVSTIELKNPVAGQTVENAKRQYKYDRDPSDLLLSFKIRCLVHFAADTDEIYMTTKLCGADTYFLPFNKGSGHGKGNPLNSRGYRTSYLWEDVLQKDSLLDIIRRFIHLEVKDKKENIIFPRYHQLDTVRKLIADVKANGLGKNYLIQHSAGSGKSNSIAWLAHHLQNLHNADDKIIFNSIVVVTDRKVLDRQLQDTIYQFEHIDGVVAKIDVNSKQLAEALSAGRKIIITTLQKFPFVLEEVENLRELKGKRFAVIIDEAHSSQTGEASSKLKAVLGDDTAGLSECEKLQKTADEEAKEEKNIPDSEDIIIKEMKTHGRLKNLSFFAFTATPKPATIEMFGNKGDDGKPKAFHLYSMRQAVEEGFILDVLKNYMTYTTYFRLGKAIANDPRYDKSRANKALGKFLSLHPHNLAQKTQIIVEHFRSVTKNKICGKAKAMVVTSSRLHAVRYYFEFKKYIKKMGYQKELRVLVAFSGTVSDEGKECTEQKLNNIKETELKEKFKGTDYQILLVAEKYQTGYDEPLLHTMFIDKKLGGVKAVQTLSRLNRICPGKEDTFILDFVNSEEDIKKSFEPYYKAADIEETTDANIVYDIKSKLDEFRIYWDTEIENFANVFFKPSKKQENLDFSILNSYIDPAVERYKGKNEEEQEEFKSNLTKFVRAYSFISNIIKLDDVKMHKFFAYSKYLLRKLPKDKRDEVNLNDEITLQYYRVQKIFEGSIILEEENNPLKNYKYVSKVDTKYETASLSELIEKLNERFGTDFTGMDKMLQQFIADMGKDENLHKQAMNNSKEHFKFPFNDAFMTIVVDRMVQNKEFCERILDDEKFGKTVKELLSGYMYDRLRKTDSVKIELDK</sequence>
<dbReference type="Gene3D" id="3.90.1570.50">
    <property type="match status" value="1"/>
</dbReference>
<reference evidence="3" key="1">
    <citation type="journal article" date="2008" name="Proc. Natl. Acad. Sci. U.S.A.">
        <title>Complete genome of the uncultured termite group 1 bacteria in a single host protist cell.</title>
        <authorList>
            <person name="Hongoh Y."/>
            <person name="Sharma V.K."/>
            <person name="Prakash T."/>
            <person name="Noda S."/>
            <person name="Taylor T.D."/>
            <person name="Kudo T."/>
            <person name="Sakaki Y."/>
            <person name="Toyoda A."/>
            <person name="Hattori M."/>
            <person name="Ohkuma M."/>
        </authorList>
    </citation>
    <scope>NUCLEOTIDE SEQUENCE [LARGE SCALE GENOMIC DNA]</scope>
    <source>
        <strain evidence="3">Rs-D17 genomovar Ri2008</strain>
    </source>
</reference>
<dbReference type="InterPro" id="IPR014001">
    <property type="entry name" value="Helicase_ATP-bd"/>
</dbReference>
<feature type="domain" description="Helicase ATP-binding" evidence="1">
    <location>
        <begin position="282"/>
        <end position="497"/>
    </location>
</feature>
<name>B1GZ40_ENDTX</name>
<dbReference type="AlphaFoldDB" id="B1GZ40"/>